<feature type="region of interest" description="Disordered" evidence="10">
    <location>
        <begin position="86"/>
        <end position="155"/>
    </location>
</feature>
<feature type="compositionally biased region" description="Basic and acidic residues" evidence="10">
    <location>
        <begin position="13"/>
        <end position="36"/>
    </location>
</feature>
<evidence type="ECO:0000256" key="4">
    <source>
        <dbReference type="ARBA" id="ARBA00022729"/>
    </source>
</evidence>
<organism evidence="12 13">
    <name type="scientific">Seminavis robusta</name>
    <dbReference type="NCBI Taxonomy" id="568900"/>
    <lineage>
        <taxon>Eukaryota</taxon>
        <taxon>Sar</taxon>
        <taxon>Stramenopiles</taxon>
        <taxon>Ochrophyta</taxon>
        <taxon>Bacillariophyta</taxon>
        <taxon>Bacillariophyceae</taxon>
        <taxon>Bacillariophycidae</taxon>
        <taxon>Naviculales</taxon>
        <taxon>Naviculaceae</taxon>
        <taxon>Seminavis</taxon>
    </lineage>
</organism>
<dbReference type="OrthoDB" id="206948at2759"/>
<reference evidence="12" key="1">
    <citation type="submission" date="2020-06" db="EMBL/GenBank/DDBJ databases">
        <authorList>
            <consortium name="Plant Systems Biology data submission"/>
        </authorList>
    </citation>
    <scope>NUCLEOTIDE SEQUENCE</scope>
    <source>
        <strain evidence="12">D6</strain>
    </source>
</reference>
<dbReference type="Proteomes" id="UP001153069">
    <property type="component" value="Unassembled WGS sequence"/>
</dbReference>
<keyword evidence="2" id="KW-1003">Cell membrane</keyword>
<gene>
    <name evidence="12" type="ORF">SEMRO_186_G080620.2</name>
</gene>
<keyword evidence="13" id="KW-1185">Reference proteome</keyword>
<dbReference type="PANTHER" id="PTHR48052:SF8">
    <property type="entry name" value="LRR RECEPTOR-LIKE SERINE_THREONINE-PROTEIN KINASE FLS2"/>
    <property type="match status" value="1"/>
</dbReference>
<keyword evidence="7" id="KW-0675">Receptor</keyword>
<dbReference type="EMBL" id="CAICTM010000185">
    <property type="protein sequence ID" value="CAB9504114.1"/>
    <property type="molecule type" value="Genomic_DNA"/>
</dbReference>
<keyword evidence="3 11" id="KW-0812">Transmembrane</keyword>
<evidence type="ECO:0000256" key="11">
    <source>
        <dbReference type="SAM" id="Phobius"/>
    </source>
</evidence>
<evidence type="ECO:0000256" key="10">
    <source>
        <dbReference type="SAM" id="MobiDB-lite"/>
    </source>
</evidence>
<feature type="compositionally biased region" description="Basic and acidic residues" evidence="10">
    <location>
        <begin position="60"/>
        <end position="73"/>
    </location>
</feature>
<evidence type="ECO:0000313" key="13">
    <source>
        <dbReference type="Proteomes" id="UP001153069"/>
    </source>
</evidence>
<keyword evidence="8" id="KW-0325">Glycoprotein</keyword>
<evidence type="ECO:0000256" key="8">
    <source>
        <dbReference type="ARBA" id="ARBA00023180"/>
    </source>
</evidence>
<dbReference type="GO" id="GO:0012505">
    <property type="term" value="C:endomembrane system"/>
    <property type="evidence" value="ECO:0007669"/>
    <property type="project" value="UniProtKB-SubCell"/>
</dbReference>
<evidence type="ECO:0000256" key="2">
    <source>
        <dbReference type="ARBA" id="ARBA00022475"/>
    </source>
</evidence>
<evidence type="ECO:0000256" key="3">
    <source>
        <dbReference type="ARBA" id="ARBA00022692"/>
    </source>
</evidence>
<evidence type="ECO:0000313" key="12">
    <source>
        <dbReference type="EMBL" id="CAB9504114.1"/>
    </source>
</evidence>
<proteinExistence type="predicted"/>
<dbReference type="Gene3D" id="3.80.10.10">
    <property type="entry name" value="Ribonuclease Inhibitor"/>
    <property type="match status" value="1"/>
</dbReference>
<dbReference type="PANTHER" id="PTHR48052">
    <property type="entry name" value="UNNAMED PRODUCT"/>
    <property type="match status" value="1"/>
</dbReference>
<feature type="compositionally biased region" description="Basic and acidic residues" evidence="10">
    <location>
        <begin position="91"/>
        <end position="121"/>
    </location>
</feature>
<evidence type="ECO:0000256" key="9">
    <source>
        <dbReference type="ARBA" id="ARBA00037847"/>
    </source>
</evidence>
<sequence>MTTTETQTNTRNHQHEEAKEEQEHHVDQPVPDECHHQAVAIPDEAKMNHTHTVTDTNDETSGHRDGESRHVYQLYQKDRIIRSGLAEGAADDSKDTNDETSGHRANESRNMYHFDQKDRIIRSGLAEGAADDSKDTNDESSGHHDDESRREYKFHQKDRIIRHVFGEDSEDNSSSPNSAVGKDLFRVGRKEGAKNNEHQQELVANEPQRQQNTVQQVGAFAVEGIGAVEERSSEMNDDLVIHNSDADNNNNNEAVIDGAVLVDNDATLADQTVFMEQGTRRRGNKQEVIEGTIMQNSDVQSNVYPWLGLAFLASTGLVVFLALYLPSSSNQSSVGSNRSQTVHDADKHSPIIYPPYQDDLPTTTLKVILNKSTPEYLANVWVWNDPNLASYSPERQHQRFDLAYCYYMSNGQNWFRNDHWLSYDVNECDWFTQAHNESILHYDNYPVCDENNTLLILNLNSNNLQGTLPAVSRLLPNLRTFDIGNNQLHGEVPTGAAATNEVMEVFIVSNNYFEGQMIASGGFRSFGLRVGKLDGNKLLGYHDPLLKYLTKLEIMNVSSNLYGVYGSKLAEMIESKSIYYFGSADNMFTGTIPTTLGILPTLETIDIHGNPGLFGTIPTELGALTNLALLDVSYTNISGPVPTKLCELVESGLLKIRANCSLVDCCSMNSTLQTVDPS</sequence>
<name>A0A9N8DK57_9STRA</name>
<keyword evidence="5 11" id="KW-1133">Transmembrane helix</keyword>
<dbReference type="SUPFAM" id="SSF52058">
    <property type="entry name" value="L domain-like"/>
    <property type="match status" value="1"/>
</dbReference>
<evidence type="ECO:0000256" key="1">
    <source>
        <dbReference type="ARBA" id="ARBA00004236"/>
    </source>
</evidence>
<comment type="subcellular location">
    <subcellularLocation>
        <location evidence="1">Cell membrane</location>
    </subcellularLocation>
    <subcellularLocation>
        <location evidence="9">Endomembrane system</location>
        <topology evidence="9">Single-pass membrane protein</topology>
    </subcellularLocation>
</comment>
<feature type="transmembrane region" description="Helical" evidence="11">
    <location>
        <begin position="303"/>
        <end position="325"/>
    </location>
</feature>
<evidence type="ECO:0000256" key="5">
    <source>
        <dbReference type="ARBA" id="ARBA00022989"/>
    </source>
</evidence>
<feature type="region of interest" description="Disordered" evidence="10">
    <location>
        <begin position="1"/>
        <end position="73"/>
    </location>
</feature>
<feature type="compositionally biased region" description="Low complexity" evidence="10">
    <location>
        <begin position="1"/>
        <end position="10"/>
    </location>
</feature>
<dbReference type="InterPro" id="IPR032675">
    <property type="entry name" value="LRR_dom_sf"/>
</dbReference>
<keyword evidence="4" id="KW-0732">Signal</keyword>
<dbReference type="AlphaFoldDB" id="A0A9N8DK57"/>
<feature type="compositionally biased region" description="Basic and acidic residues" evidence="10">
    <location>
        <begin position="131"/>
        <end position="155"/>
    </location>
</feature>
<evidence type="ECO:0000256" key="7">
    <source>
        <dbReference type="ARBA" id="ARBA00023170"/>
    </source>
</evidence>
<dbReference type="GO" id="GO:0005886">
    <property type="term" value="C:plasma membrane"/>
    <property type="evidence" value="ECO:0007669"/>
    <property type="project" value="UniProtKB-SubCell"/>
</dbReference>
<protein>
    <submittedName>
        <fullName evidence="12">Uncharacterized protein</fullName>
    </submittedName>
</protein>
<evidence type="ECO:0000256" key="6">
    <source>
        <dbReference type="ARBA" id="ARBA00023136"/>
    </source>
</evidence>
<accession>A0A9N8DK57</accession>
<comment type="caution">
    <text evidence="12">The sequence shown here is derived from an EMBL/GenBank/DDBJ whole genome shotgun (WGS) entry which is preliminary data.</text>
</comment>
<keyword evidence="6 11" id="KW-0472">Membrane</keyword>